<proteinExistence type="predicted"/>
<feature type="compositionally biased region" description="Low complexity" evidence="2">
    <location>
        <begin position="254"/>
        <end position="272"/>
    </location>
</feature>
<keyword evidence="1" id="KW-0677">Repeat</keyword>
<reference evidence="3" key="1">
    <citation type="submission" date="2023-08" db="EMBL/GenBank/DDBJ databases">
        <authorList>
            <person name="Chen Y."/>
            <person name="Shah S."/>
            <person name="Dougan E. K."/>
            <person name="Thang M."/>
            <person name="Chan C."/>
        </authorList>
    </citation>
    <scope>NUCLEOTIDE SEQUENCE</scope>
</reference>
<dbReference type="InterPro" id="IPR011990">
    <property type="entry name" value="TPR-like_helical_dom_sf"/>
</dbReference>
<keyword evidence="4" id="KW-1185">Reference proteome</keyword>
<evidence type="ECO:0000313" key="3">
    <source>
        <dbReference type="EMBL" id="CAJ1407550.1"/>
    </source>
</evidence>
<evidence type="ECO:0000313" key="4">
    <source>
        <dbReference type="Proteomes" id="UP001178507"/>
    </source>
</evidence>
<comment type="caution">
    <text evidence="3">The sequence shown here is derived from an EMBL/GenBank/DDBJ whole genome shotgun (WGS) entry which is preliminary data.</text>
</comment>
<dbReference type="AlphaFoldDB" id="A0AA36JL84"/>
<dbReference type="Gene3D" id="1.25.40.10">
    <property type="entry name" value="Tetratricopeptide repeat domain"/>
    <property type="match status" value="2"/>
</dbReference>
<name>A0AA36JL84_9DINO</name>
<sequence length="281" mass="30060">MAATFDAAERRRLRQSAEALRRGWQHAAHLLQASGEWRASQWAPVLKACSEDTAWQAAADLLALANVRTKPSAHMLNFALRAAAAGAMWEVALWMLAEATIANVVSFNTAALALARCAQWGQGLALLGAQRRASLQLDIISFNTFQHGLAGATWQLSVASLAFGVELRLPLDDASYSSTVMACARELQLKRALQLADEAQGMSSFNAAISAAARARRWQLALALFRRSSHPDAAIDGVRSSCGPCPSSDFSPTSSRGARSSRRIAAASARGASEGKRKVSR</sequence>
<evidence type="ECO:0000256" key="1">
    <source>
        <dbReference type="ARBA" id="ARBA00022737"/>
    </source>
</evidence>
<dbReference type="EMBL" id="CAUJNA010003675">
    <property type="protein sequence ID" value="CAJ1407550.1"/>
    <property type="molecule type" value="Genomic_DNA"/>
</dbReference>
<dbReference type="PANTHER" id="PTHR47447">
    <property type="entry name" value="OS03G0856100 PROTEIN"/>
    <property type="match status" value="1"/>
</dbReference>
<accession>A0AA36JL84</accession>
<organism evidence="3 4">
    <name type="scientific">Effrenium voratum</name>
    <dbReference type="NCBI Taxonomy" id="2562239"/>
    <lineage>
        <taxon>Eukaryota</taxon>
        <taxon>Sar</taxon>
        <taxon>Alveolata</taxon>
        <taxon>Dinophyceae</taxon>
        <taxon>Suessiales</taxon>
        <taxon>Symbiodiniaceae</taxon>
        <taxon>Effrenium</taxon>
    </lineage>
</organism>
<gene>
    <name evidence="3" type="ORF">EVOR1521_LOCUS29207</name>
</gene>
<dbReference type="Proteomes" id="UP001178507">
    <property type="component" value="Unassembled WGS sequence"/>
</dbReference>
<evidence type="ECO:0000256" key="2">
    <source>
        <dbReference type="SAM" id="MobiDB-lite"/>
    </source>
</evidence>
<dbReference type="PANTHER" id="PTHR47447:SF17">
    <property type="entry name" value="OS12G0638900 PROTEIN"/>
    <property type="match status" value="1"/>
</dbReference>
<protein>
    <submittedName>
        <fullName evidence="3">Uncharacterized protein</fullName>
    </submittedName>
</protein>
<feature type="region of interest" description="Disordered" evidence="2">
    <location>
        <begin position="242"/>
        <end position="281"/>
    </location>
</feature>